<dbReference type="Pfam" id="PF04794">
    <property type="entry name" value="YdjC"/>
    <property type="match status" value="1"/>
</dbReference>
<comment type="cofactor">
    <cofactor evidence="1 6">
        <name>Mg(2+)</name>
        <dbReference type="ChEBI" id="CHEBI:18420"/>
    </cofactor>
</comment>
<keyword evidence="3 6" id="KW-0378">Hydrolase</keyword>
<keyword evidence="8" id="KW-1185">Reference proteome</keyword>
<dbReference type="EMBL" id="RHHS01000036">
    <property type="protein sequence ID" value="RNB55290.1"/>
    <property type="molecule type" value="Genomic_DNA"/>
</dbReference>
<name>A0A3M8AW34_9BACL</name>
<feature type="binding site" evidence="6">
    <location>
        <position position="121"/>
    </location>
    <ligand>
        <name>Mg(2+)</name>
        <dbReference type="ChEBI" id="CHEBI:18420"/>
    </ligand>
</feature>
<evidence type="ECO:0000256" key="5">
    <source>
        <dbReference type="ARBA" id="ARBA00023277"/>
    </source>
</evidence>
<dbReference type="GO" id="GO:0019213">
    <property type="term" value="F:deacetylase activity"/>
    <property type="evidence" value="ECO:0007669"/>
    <property type="project" value="TreeGrafter"/>
</dbReference>
<dbReference type="SUPFAM" id="SSF88713">
    <property type="entry name" value="Glycoside hydrolase/deacetylase"/>
    <property type="match status" value="1"/>
</dbReference>
<keyword evidence="5 6" id="KW-0119">Carbohydrate metabolism</keyword>
<dbReference type="InterPro" id="IPR011330">
    <property type="entry name" value="Glyco_hydro/deAcase_b/a-brl"/>
</dbReference>
<dbReference type="EC" id="3.5.1.-" evidence="6"/>
<evidence type="ECO:0000256" key="2">
    <source>
        <dbReference type="ARBA" id="ARBA00022723"/>
    </source>
</evidence>
<reference evidence="7 8" key="1">
    <citation type="submission" date="2018-10" db="EMBL/GenBank/DDBJ databases">
        <title>Phylogenomics of Brevibacillus.</title>
        <authorList>
            <person name="Dunlap C."/>
        </authorList>
    </citation>
    <scope>NUCLEOTIDE SEQUENCE [LARGE SCALE GENOMIC DNA]</scope>
    <source>
        <strain evidence="7 8">DSM 100115</strain>
    </source>
</reference>
<comment type="function">
    <text evidence="6">Probably catalyzes the deacetylation of acetylated carbohydrates an important step in the degradation of oligosaccharides.</text>
</comment>
<evidence type="ECO:0000256" key="3">
    <source>
        <dbReference type="ARBA" id="ARBA00022801"/>
    </source>
</evidence>
<dbReference type="InterPro" id="IPR006879">
    <property type="entry name" value="YdjC-like"/>
</dbReference>
<evidence type="ECO:0000256" key="4">
    <source>
        <dbReference type="ARBA" id="ARBA00022842"/>
    </source>
</evidence>
<comment type="similarity">
    <text evidence="6">Belongs to the YdjC deacetylase family.</text>
</comment>
<dbReference type="GO" id="GO:0000272">
    <property type="term" value="P:polysaccharide catabolic process"/>
    <property type="evidence" value="ECO:0007669"/>
    <property type="project" value="InterPro"/>
</dbReference>
<organism evidence="7 8">
    <name type="scientific">Brevibacillus gelatini</name>
    <dbReference type="NCBI Taxonomy" id="1655277"/>
    <lineage>
        <taxon>Bacteria</taxon>
        <taxon>Bacillati</taxon>
        <taxon>Bacillota</taxon>
        <taxon>Bacilli</taxon>
        <taxon>Bacillales</taxon>
        <taxon>Paenibacillaceae</taxon>
        <taxon>Brevibacillus</taxon>
    </lineage>
</organism>
<dbReference type="InterPro" id="IPR022948">
    <property type="entry name" value="COD_ChbG_bac"/>
</dbReference>
<sequence>MKLIVNADDFGYSKGVNLGIIEAHRSGVVTSATVMVNMNGFEHAVMLAKETPTLGVGIHLVLTCGAPVSQNVPSLTDEHGRFRRGRDYLSSASPKEVERELRSQLEKFLETGLSPTHMDSHHHVHAHAAILPIVLRLAKEYRLPVRNPWTFSPGVRAAHSDVLTTDGFSERFYGDDLTAQSFIDAVEELAGCAVAEMMTHPAYVDEEVLTGSSYTLQRARELQILTAKEIKEYVQKRHVQLVTYKELG</sequence>
<keyword evidence="4 6" id="KW-0460">Magnesium</keyword>
<proteinExistence type="inferred from homology"/>
<evidence type="ECO:0000313" key="7">
    <source>
        <dbReference type="EMBL" id="RNB55290.1"/>
    </source>
</evidence>
<evidence type="ECO:0000313" key="8">
    <source>
        <dbReference type="Proteomes" id="UP000268829"/>
    </source>
</evidence>
<dbReference type="CDD" id="cd10803">
    <property type="entry name" value="YdjC_EF3048_like"/>
    <property type="match status" value="1"/>
</dbReference>
<dbReference type="OrthoDB" id="9774177at2"/>
<evidence type="ECO:0000256" key="1">
    <source>
        <dbReference type="ARBA" id="ARBA00001946"/>
    </source>
</evidence>
<dbReference type="HAMAP" id="MF_01246">
    <property type="entry name" value="COD"/>
    <property type="match status" value="1"/>
</dbReference>
<comment type="subunit">
    <text evidence="6">Homodimer.</text>
</comment>
<dbReference type="Gene3D" id="3.20.20.370">
    <property type="entry name" value="Glycoside hydrolase/deacetylase"/>
    <property type="match status" value="1"/>
</dbReference>
<comment type="caution">
    <text evidence="7">The sequence shown here is derived from an EMBL/GenBank/DDBJ whole genome shotgun (WGS) entry which is preliminary data.</text>
</comment>
<dbReference type="RefSeq" id="WP_122905553.1">
    <property type="nucleotide sequence ID" value="NZ_RHHS01000036.1"/>
</dbReference>
<evidence type="ECO:0000256" key="6">
    <source>
        <dbReference type="HAMAP-Rule" id="MF_01246"/>
    </source>
</evidence>
<dbReference type="GO" id="GO:0016811">
    <property type="term" value="F:hydrolase activity, acting on carbon-nitrogen (but not peptide) bonds, in linear amides"/>
    <property type="evidence" value="ECO:0007669"/>
    <property type="project" value="UniProtKB-UniRule"/>
</dbReference>
<dbReference type="PANTHER" id="PTHR31609">
    <property type="entry name" value="YDJC DEACETYLASE FAMILY MEMBER"/>
    <property type="match status" value="1"/>
</dbReference>
<dbReference type="GO" id="GO:0046872">
    <property type="term" value="F:metal ion binding"/>
    <property type="evidence" value="ECO:0007669"/>
    <property type="project" value="UniProtKB-KW"/>
</dbReference>
<dbReference type="PANTHER" id="PTHR31609:SF1">
    <property type="entry name" value="CARBOHYDRATE DEACETYLASE"/>
    <property type="match status" value="1"/>
</dbReference>
<dbReference type="Proteomes" id="UP000268829">
    <property type="component" value="Unassembled WGS sequence"/>
</dbReference>
<gene>
    <name evidence="7" type="ORF">EDM57_15240</name>
</gene>
<protein>
    <recommendedName>
        <fullName evidence="6">Carbohydrate deacetylase</fullName>
        <ecNumber evidence="6">3.5.1.-</ecNumber>
    </recommendedName>
</protein>
<dbReference type="AlphaFoldDB" id="A0A3M8AW34"/>
<dbReference type="NCBIfam" id="NF002559">
    <property type="entry name" value="PRK02134.1"/>
    <property type="match status" value="1"/>
</dbReference>
<accession>A0A3M8AW34</accession>
<feature type="binding site" evidence="6">
    <location>
        <position position="59"/>
    </location>
    <ligand>
        <name>Mg(2+)</name>
        <dbReference type="ChEBI" id="CHEBI:18420"/>
    </ligand>
</feature>
<keyword evidence="2 6" id="KW-0479">Metal-binding</keyword>